<evidence type="ECO:0000259" key="3">
    <source>
        <dbReference type="Pfam" id="PF01887"/>
    </source>
</evidence>
<evidence type="ECO:0000256" key="1">
    <source>
        <dbReference type="ARBA" id="ARBA00022691"/>
    </source>
</evidence>
<dbReference type="SUPFAM" id="SSF102522">
    <property type="entry name" value="Bacterial fluorinating enzyme, N-terminal domain"/>
    <property type="match status" value="1"/>
</dbReference>
<sequence length="256" mass="27403">MKGVILAINPQATLVDITHMVTPYDVMAGALMIGGSFSVFPVGTVHLAVVDPGVGSSRRPIVVVTKDYFFVGPDNGIFSCVYRQAGGAFEVYHATTTDYFRKCVHDAGGSAAIGRTFHGRDVFAPICAHLGNGLDPKSLGHRIDDFITLDIPVPTVNVSSGSVIGQIIYIDHFGNCITNIDEVTINTALRGISPREVRIVFGDTELPFTGCYQEAGHMQLSALINSSGALELFVNQANASRLFDISVGQLVISNWT</sequence>
<proteinExistence type="inferred from homology"/>
<comment type="similarity">
    <text evidence="2">Belongs to the SAM hydrolase / SAM-dependent halogenase family.</text>
</comment>
<dbReference type="InterPro" id="IPR046469">
    <property type="entry name" value="SAM_HAT_N"/>
</dbReference>
<feature type="domain" description="S-adenosyl-l-methionine hydroxide adenosyltransferase C-terminal" evidence="4">
    <location>
        <begin position="165"/>
        <end position="251"/>
    </location>
</feature>
<dbReference type="PANTHER" id="PTHR35092">
    <property type="entry name" value="CHLORINASE MJ1651"/>
    <property type="match status" value="1"/>
</dbReference>
<dbReference type="Pfam" id="PF20257">
    <property type="entry name" value="SAM_HAT_C"/>
    <property type="match status" value="1"/>
</dbReference>
<keyword evidence="1" id="KW-0949">S-adenosyl-L-methionine</keyword>
<feature type="domain" description="S-adenosyl-l-methionine hydroxide adenosyltransferase N-terminal" evidence="3">
    <location>
        <begin position="1"/>
        <end position="140"/>
    </location>
</feature>
<dbReference type="Proteomes" id="UP000033423">
    <property type="component" value="Unassembled WGS sequence"/>
</dbReference>
<dbReference type="PATRIC" id="fig|29290.4.peg.1493"/>
<name>A0A0F3H149_9BACT</name>
<dbReference type="Gene3D" id="2.40.30.90">
    <property type="entry name" value="Bacterial fluorinating enzyme like"/>
    <property type="match status" value="1"/>
</dbReference>
<dbReference type="AlphaFoldDB" id="A0A0F3H149"/>
<dbReference type="Pfam" id="PF01887">
    <property type="entry name" value="SAM_HAT_N"/>
    <property type="match status" value="1"/>
</dbReference>
<protein>
    <submittedName>
        <fullName evidence="5">Protein containing DUF62</fullName>
    </submittedName>
</protein>
<evidence type="ECO:0000313" key="6">
    <source>
        <dbReference type="Proteomes" id="UP000033423"/>
    </source>
</evidence>
<gene>
    <name evidence="5" type="ORF">MBAV_001133</name>
</gene>
<organism evidence="5 6">
    <name type="scientific">Candidatus Magnetobacterium bavaricum</name>
    <dbReference type="NCBI Taxonomy" id="29290"/>
    <lineage>
        <taxon>Bacteria</taxon>
        <taxon>Pseudomonadati</taxon>
        <taxon>Nitrospirota</taxon>
        <taxon>Thermodesulfovibrionia</taxon>
        <taxon>Thermodesulfovibrionales</taxon>
        <taxon>Candidatus Magnetobacteriaceae</taxon>
        <taxon>Candidatus Magnetobacterium</taxon>
    </lineage>
</organism>
<evidence type="ECO:0000259" key="4">
    <source>
        <dbReference type="Pfam" id="PF20257"/>
    </source>
</evidence>
<dbReference type="SUPFAM" id="SSF101852">
    <property type="entry name" value="Bacterial fluorinating enzyme, C-terminal domain"/>
    <property type="match status" value="1"/>
</dbReference>
<dbReference type="InterPro" id="IPR002747">
    <property type="entry name" value="SAM_OH_AdoTrfase"/>
</dbReference>
<dbReference type="PANTHER" id="PTHR35092:SF1">
    <property type="entry name" value="CHLORINASE MJ1651"/>
    <property type="match status" value="1"/>
</dbReference>
<dbReference type="InterPro" id="IPR023227">
    <property type="entry name" value="SAM_OH_AdoTrfase_C_sf"/>
</dbReference>
<reference evidence="5 6" key="1">
    <citation type="submission" date="2015-02" db="EMBL/GenBank/DDBJ databases">
        <title>Single-cell genomics of uncultivated deep-branching MTB reveals a conserved set of magnetosome genes.</title>
        <authorList>
            <person name="Kolinko S."/>
            <person name="Richter M."/>
            <person name="Glockner F.O."/>
            <person name="Brachmann A."/>
            <person name="Schuler D."/>
        </authorList>
    </citation>
    <scope>NUCLEOTIDE SEQUENCE [LARGE SCALE GENOMIC DNA]</scope>
    <source>
        <strain evidence="5">TM-1</strain>
    </source>
</reference>
<keyword evidence="6" id="KW-1185">Reference proteome</keyword>
<evidence type="ECO:0000313" key="5">
    <source>
        <dbReference type="EMBL" id="KJU86673.1"/>
    </source>
</evidence>
<dbReference type="PIRSF" id="PIRSF006779">
    <property type="entry name" value="UCP006779"/>
    <property type="match status" value="1"/>
</dbReference>
<evidence type="ECO:0000256" key="2">
    <source>
        <dbReference type="ARBA" id="ARBA00024035"/>
    </source>
</evidence>
<comment type="caution">
    <text evidence="5">The sequence shown here is derived from an EMBL/GenBank/DDBJ whole genome shotgun (WGS) entry which is preliminary data.</text>
</comment>
<dbReference type="InterPro" id="IPR046470">
    <property type="entry name" value="SAM_HAT_C"/>
</dbReference>
<accession>A0A0F3H149</accession>
<dbReference type="InterPro" id="IPR023228">
    <property type="entry name" value="SAM_OH_AdoTrfase_N_sf"/>
</dbReference>
<dbReference type="Gene3D" id="3.40.50.10790">
    <property type="entry name" value="S-adenosyl-l-methionine hydroxide adenosyltransferase, N-terminal"/>
    <property type="match status" value="1"/>
</dbReference>
<dbReference type="EMBL" id="LACI01000500">
    <property type="protein sequence ID" value="KJU86673.1"/>
    <property type="molecule type" value="Genomic_DNA"/>
</dbReference>